<dbReference type="Proteomes" id="UP000727907">
    <property type="component" value="Unassembled WGS sequence"/>
</dbReference>
<dbReference type="InterPro" id="IPR007838">
    <property type="entry name" value="Cell_div_ZapA-like"/>
</dbReference>
<protein>
    <submittedName>
        <fullName evidence="1">Cell division protein ZapA</fullName>
    </submittedName>
</protein>
<proteinExistence type="predicted"/>
<keyword evidence="2" id="KW-1185">Reference proteome</keyword>
<keyword evidence="1" id="KW-0132">Cell division</keyword>
<keyword evidence="1" id="KW-0131">Cell cycle</keyword>
<organism evidence="1 2">
    <name type="scientific">Reyranella humidisoli</name>
    <dbReference type="NCBI Taxonomy" id="2849149"/>
    <lineage>
        <taxon>Bacteria</taxon>
        <taxon>Pseudomonadati</taxon>
        <taxon>Pseudomonadota</taxon>
        <taxon>Alphaproteobacteria</taxon>
        <taxon>Hyphomicrobiales</taxon>
        <taxon>Reyranellaceae</taxon>
        <taxon>Reyranella</taxon>
    </lineage>
</organism>
<sequence length="110" mass="11782">MPQVSVQIANRTYELACGEGEEARVQELAAYVEEKVSELRRQLPGTPEFKLLVFASLLLAEESREARGAAKAAETARASATDSAETLATALEDLITARVDKMSKKVSGAA</sequence>
<dbReference type="Pfam" id="PF05164">
    <property type="entry name" value="ZapA"/>
    <property type="match status" value="1"/>
</dbReference>
<name>A0ABS6IR16_9HYPH</name>
<gene>
    <name evidence="1" type="ORF">KQ910_22035</name>
</gene>
<evidence type="ECO:0000313" key="1">
    <source>
        <dbReference type="EMBL" id="MBU8876470.1"/>
    </source>
</evidence>
<evidence type="ECO:0000313" key="2">
    <source>
        <dbReference type="Proteomes" id="UP000727907"/>
    </source>
</evidence>
<dbReference type="EMBL" id="JAHOPB010000002">
    <property type="protein sequence ID" value="MBU8876470.1"/>
    <property type="molecule type" value="Genomic_DNA"/>
</dbReference>
<dbReference type="PANTHER" id="PTHR34981:SF1">
    <property type="entry name" value="CELL DIVISION PROTEIN ZAPA"/>
    <property type="match status" value="1"/>
</dbReference>
<reference evidence="1 2" key="1">
    <citation type="submission" date="2021-06" db="EMBL/GenBank/DDBJ databases">
        <authorList>
            <person name="Lee D.H."/>
        </authorList>
    </citation>
    <scope>NUCLEOTIDE SEQUENCE [LARGE SCALE GENOMIC DNA]</scope>
    <source>
        <strain evidence="1 2">MMS21-HV4-11</strain>
    </source>
</reference>
<comment type="caution">
    <text evidence="1">The sequence shown here is derived from an EMBL/GenBank/DDBJ whole genome shotgun (WGS) entry which is preliminary data.</text>
</comment>
<dbReference type="GO" id="GO:0051301">
    <property type="term" value="P:cell division"/>
    <property type="evidence" value="ECO:0007669"/>
    <property type="project" value="UniProtKB-KW"/>
</dbReference>
<dbReference type="PANTHER" id="PTHR34981">
    <property type="entry name" value="CELL DIVISION PROTEIN ZAPA"/>
    <property type="match status" value="1"/>
</dbReference>
<accession>A0ABS6IR16</accession>
<dbReference type="RefSeq" id="WP_216965290.1">
    <property type="nucleotide sequence ID" value="NZ_JAHOPB010000002.1"/>
</dbReference>